<protein>
    <submittedName>
        <fullName evidence="1">Uncharacterized protein</fullName>
    </submittedName>
</protein>
<comment type="caution">
    <text evidence="1">The sequence shown here is derived from an EMBL/GenBank/DDBJ whole genome shotgun (WGS) entry which is preliminary data.</text>
</comment>
<proteinExistence type="predicted"/>
<sequence>MVRLVAGAGLSRVPFTDEKIFRVTDESASTFQKGLTEVRSSINDGPQSFSSLYGGLGQHFVTGDMPLVSSTGTSKSTLQLSAASFMGHTGP</sequence>
<keyword evidence="2" id="KW-1185">Reference proteome</keyword>
<dbReference type="AlphaFoldDB" id="A0AAD5LVX5"/>
<evidence type="ECO:0000313" key="2">
    <source>
        <dbReference type="Proteomes" id="UP001196413"/>
    </source>
</evidence>
<accession>A0AAD5LVX5</accession>
<gene>
    <name evidence="1" type="ORF">KIN20_000302</name>
</gene>
<dbReference type="EMBL" id="JAHQIW010000052">
    <property type="protein sequence ID" value="KAJ1345708.1"/>
    <property type="molecule type" value="Genomic_DNA"/>
</dbReference>
<evidence type="ECO:0000313" key="1">
    <source>
        <dbReference type="EMBL" id="KAJ1345708.1"/>
    </source>
</evidence>
<name>A0AAD5LVX5_PARTN</name>
<organism evidence="1 2">
    <name type="scientific">Parelaphostrongylus tenuis</name>
    <name type="common">Meningeal worm</name>
    <dbReference type="NCBI Taxonomy" id="148309"/>
    <lineage>
        <taxon>Eukaryota</taxon>
        <taxon>Metazoa</taxon>
        <taxon>Ecdysozoa</taxon>
        <taxon>Nematoda</taxon>
        <taxon>Chromadorea</taxon>
        <taxon>Rhabditida</taxon>
        <taxon>Rhabditina</taxon>
        <taxon>Rhabditomorpha</taxon>
        <taxon>Strongyloidea</taxon>
        <taxon>Metastrongylidae</taxon>
        <taxon>Parelaphostrongylus</taxon>
    </lineage>
</organism>
<dbReference type="Proteomes" id="UP001196413">
    <property type="component" value="Unassembled WGS sequence"/>
</dbReference>
<reference evidence="1" key="1">
    <citation type="submission" date="2021-06" db="EMBL/GenBank/DDBJ databases">
        <title>Parelaphostrongylus tenuis whole genome reference sequence.</title>
        <authorList>
            <person name="Garwood T.J."/>
            <person name="Larsen P.A."/>
            <person name="Fountain-Jones N.M."/>
            <person name="Garbe J.R."/>
            <person name="Macchietto M.G."/>
            <person name="Kania S.A."/>
            <person name="Gerhold R.W."/>
            <person name="Richards J.E."/>
            <person name="Wolf T.M."/>
        </authorList>
    </citation>
    <scope>NUCLEOTIDE SEQUENCE</scope>
    <source>
        <strain evidence="1">MNPRO001-30</strain>
        <tissue evidence="1">Meninges</tissue>
    </source>
</reference>